<dbReference type="PANTHER" id="PTHR42998">
    <property type="entry name" value="TYPE I RESTRICTION ENZYME HINDVIIP M PROTEIN-RELATED"/>
    <property type="match status" value="1"/>
</dbReference>
<organism evidence="5 6">
    <name type="scientific">Novosphingobium jiangmenense</name>
    <dbReference type="NCBI Taxonomy" id="2791981"/>
    <lineage>
        <taxon>Bacteria</taxon>
        <taxon>Pseudomonadati</taxon>
        <taxon>Pseudomonadota</taxon>
        <taxon>Alphaproteobacteria</taxon>
        <taxon>Sphingomonadales</taxon>
        <taxon>Sphingomonadaceae</taxon>
        <taxon>Novosphingobium</taxon>
    </lineage>
</organism>
<keyword evidence="2" id="KW-0680">Restriction system</keyword>
<dbReference type="Gene3D" id="3.40.50.150">
    <property type="entry name" value="Vaccinia Virus protein VP39"/>
    <property type="match status" value="1"/>
</dbReference>
<dbReference type="InterPro" id="IPR029464">
    <property type="entry name" value="HSDR_N"/>
</dbReference>
<evidence type="ECO:0000313" key="6">
    <source>
        <dbReference type="Proteomes" id="UP000600799"/>
    </source>
</evidence>
<accession>A0ABS0HDP5</accession>
<dbReference type="Pfam" id="PF02384">
    <property type="entry name" value="N6_Mtase"/>
    <property type="match status" value="1"/>
</dbReference>
<feature type="domain" description="DNA methylase adenine-specific" evidence="3">
    <location>
        <begin position="295"/>
        <end position="605"/>
    </location>
</feature>
<dbReference type="GO" id="GO:0004519">
    <property type="term" value="F:endonuclease activity"/>
    <property type="evidence" value="ECO:0007669"/>
    <property type="project" value="UniProtKB-KW"/>
</dbReference>
<dbReference type="PRINTS" id="PR00507">
    <property type="entry name" value="N12N6MTFRASE"/>
</dbReference>
<dbReference type="PANTHER" id="PTHR42998:SF1">
    <property type="entry name" value="TYPE I RESTRICTION ENZYME HINDI METHYLASE SUBUNIT"/>
    <property type="match status" value="1"/>
</dbReference>
<evidence type="ECO:0000259" key="3">
    <source>
        <dbReference type="Pfam" id="PF02384"/>
    </source>
</evidence>
<evidence type="ECO:0000313" key="5">
    <source>
        <dbReference type="EMBL" id="MBF9150385.1"/>
    </source>
</evidence>
<protein>
    <submittedName>
        <fullName evidence="5">Restriction endonuclease subunit M</fullName>
    </submittedName>
</protein>
<keyword evidence="6" id="KW-1185">Reference proteome</keyword>
<dbReference type="RefSeq" id="WP_196274753.1">
    <property type="nucleotide sequence ID" value="NZ_JADQDC010000003.1"/>
</dbReference>
<reference evidence="5 6" key="1">
    <citation type="submission" date="2020-11" db="EMBL/GenBank/DDBJ databases">
        <title>The genome sequence of Novosphingobium sp. 1Y9A.</title>
        <authorList>
            <person name="Liu Y."/>
        </authorList>
    </citation>
    <scope>NUCLEOTIDE SEQUENCE [LARGE SCALE GENOMIC DNA]</scope>
    <source>
        <strain evidence="5 6">1Y9A</strain>
    </source>
</reference>
<dbReference type="EMBL" id="JADQDC010000003">
    <property type="protein sequence ID" value="MBF9150385.1"/>
    <property type="molecule type" value="Genomic_DNA"/>
</dbReference>
<comment type="caution">
    <text evidence="5">The sequence shown here is derived from an EMBL/GenBank/DDBJ whole genome shotgun (WGS) entry which is preliminary data.</text>
</comment>
<comment type="similarity">
    <text evidence="1">Belongs to the N(4)/N(6)-methyltransferase family.</text>
</comment>
<dbReference type="InterPro" id="IPR029063">
    <property type="entry name" value="SAM-dependent_MTases_sf"/>
</dbReference>
<feature type="domain" description="Type I restriction enzyme R protein N-terminal" evidence="4">
    <location>
        <begin position="39"/>
        <end position="138"/>
    </location>
</feature>
<dbReference type="Proteomes" id="UP000600799">
    <property type="component" value="Unassembled WGS sequence"/>
</dbReference>
<dbReference type="SUPFAM" id="SSF53335">
    <property type="entry name" value="S-adenosyl-L-methionine-dependent methyltransferases"/>
    <property type="match status" value="1"/>
</dbReference>
<dbReference type="Pfam" id="PF13588">
    <property type="entry name" value="HSDR_N_2"/>
    <property type="match status" value="1"/>
</dbReference>
<proteinExistence type="inferred from homology"/>
<dbReference type="InterPro" id="IPR003356">
    <property type="entry name" value="DNA_methylase_A-5"/>
</dbReference>
<dbReference type="InterPro" id="IPR002052">
    <property type="entry name" value="DNA_methylase_N6_adenine_CS"/>
</dbReference>
<keyword evidence="5" id="KW-0255">Endonuclease</keyword>
<evidence type="ECO:0000259" key="4">
    <source>
        <dbReference type="Pfam" id="PF13588"/>
    </source>
</evidence>
<dbReference type="InterPro" id="IPR052916">
    <property type="entry name" value="Type-I_RE_MTase_Subunit"/>
</dbReference>
<name>A0ABS0HDP5_9SPHN</name>
<dbReference type="PROSITE" id="PS00092">
    <property type="entry name" value="N6_MTASE"/>
    <property type="match status" value="1"/>
</dbReference>
<sequence>MEVSEIVQRGLDAKLIAIDADQKSVSYRAQNKKYRLSDPEEIVRAGAYVALILDYGYPADQLDIEFPVPHRVPSLTADIVVFKDKARKTPYIVVECKREEASKGELDQAVEQGFGYANSLKAEFMWMTSGIRNDYFKVAGFGGMERAENREPDIPRFGKADVAAARFTKGGVNGFELKVVQETELTRKFKQAHDALWAGGKRNPAEAFDELDKLIFCKIWDERAPRKPGEPYDFQVFKSDRDKGDDLKRRIQAIYEQGRAKDKEVFQDDIRLSNAELQTVVGYLADTNLSETDLDSKGRAFETFMTGFFRGEFGQYFTPRNIVKFIVDALPITNESAVIDTSCGSGGFLLHALDKVRRQADAMAEDGYFTKGDRQHWKHWHDFAENNLYGIEISEGIARTAKMNMIIHDDGHTNVISHDGLESIDAMRLATGNQGFIPESFDFIITNPPFGSKVKLAEKGYLQNYDLGRKDIDWVDAKMNNVRVVQKDAGNGEVIRLTFTEKNRDQQTTEVLFIEQCHRFLKPGGYMAMVIPDSILTNSSMQYVRNWIEEHWRIVSVVSLPQFAFAANGAGVKSSVLFLKKHDAKTTTAIQRIKEQAQDKLHDAKDGGNALEKLIAEKKLVLKRGDAECQRIDAEMIAKAEALSEQGTLTPAIRKALKAEAEAAKIKHMETDAFAQWKADTNDDYNERIENLREALNDKYLAEVKARVSDYEIYMAIAEDIGYDATGRPTATNELEAVATELSRFIAHIEAGATRPFV</sequence>
<keyword evidence="5" id="KW-0378">Hydrolase</keyword>
<keyword evidence="5" id="KW-0540">Nuclease</keyword>
<evidence type="ECO:0000256" key="1">
    <source>
        <dbReference type="ARBA" id="ARBA00006594"/>
    </source>
</evidence>
<gene>
    <name evidence="5" type="ORF">I2488_05170</name>
</gene>
<evidence type="ECO:0000256" key="2">
    <source>
        <dbReference type="ARBA" id="ARBA00022747"/>
    </source>
</evidence>